<proteinExistence type="predicted"/>
<dbReference type="Gene3D" id="2.40.33.20">
    <property type="entry name" value="PK beta-barrel domain-like"/>
    <property type="match status" value="1"/>
</dbReference>
<dbReference type="PANTHER" id="PTHR30212">
    <property type="entry name" value="PROTEIN YIIM"/>
    <property type="match status" value="1"/>
</dbReference>
<dbReference type="PROSITE" id="PS51340">
    <property type="entry name" value="MOSC"/>
    <property type="match status" value="1"/>
</dbReference>
<dbReference type="Pfam" id="PF03475">
    <property type="entry name" value="YiiM_3-alpha"/>
    <property type="match status" value="1"/>
</dbReference>
<feature type="domain" description="MOSC" evidence="1">
    <location>
        <begin position="1"/>
        <end position="128"/>
    </location>
</feature>
<dbReference type="Pfam" id="PF03473">
    <property type="entry name" value="MOSC"/>
    <property type="match status" value="1"/>
</dbReference>
<keyword evidence="3" id="KW-1185">Reference proteome</keyword>
<dbReference type="EMBL" id="BMPN01000004">
    <property type="protein sequence ID" value="GGJ64518.1"/>
    <property type="molecule type" value="Genomic_DNA"/>
</dbReference>
<evidence type="ECO:0000259" key="1">
    <source>
        <dbReference type="PROSITE" id="PS51340"/>
    </source>
</evidence>
<protein>
    <recommendedName>
        <fullName evidence="1">MOSC domain-containing protein</fullName>
    </recommendedName>
</protein>
<dbReference type="InterPro" id="IPR011037">
    <property type="entry name" value="Pyrv_Knase-like_insert_dom_sf"/>
</dbReference>
<name>A0ABQ2DMM4_9BACI</name>
<accession>A0ABQ2DMM4</accession>
<dbReference type="InterPro" id="IPR005163">
    <property type="entry name" value="Tri_helical_YiiM-like"/>
</dbReference>
<dbReference type="RefSeq" id="WP_231378675.1">
    <property type="nucleotide sequence ID" value="NZ_BMPN01000004.1"/>
</dbReference>
<sequence>MSERGFMTDALTEENQNKQVEQAVLAYPIKHYYRWQEELQLENIEVGSMGEDFSVLEMDEYSVFIGDIYRIGDAVIQVAQPRLPTWHIAERLRVEDLAVRMQRTGRTGWYFRVLKEGFIQAGTDIDLMERPNPRWSIAACNEIMHLFKEDLRLAEELMHCPALAKTWKQALKKRLLGLPSNEKKRLYGI</sequence>
<reference evidence="3" key="1">
    <citation type="journal article" date="2019" name="Int. J. Syst. Evol. Microbiol.">
        <title>The Global Catalogue of Microorganisms (GCM) 10K type strain sequencing project: providing services to taxonomists for standard genome sequencing and annotation.</title>
        <authorList>
            <consortium name="The Broad Institute Genomics Platform"/>
            <consortium name="The Broad Institute Genome Sequencing Center for Infectious Disease"/>
            <person name="Wu L."/>
            <person name="Ma J."/>
        </authorList>
    </citation>
    <scope>NUCLEOTIDE SEQUENCE [LARGE SCALE GENOMIC DNA]</scope>
    <source>
        <strain evidence="3">JCM 30071</strain>
    </source>
</reference>
<organism evidence="2 3">
    <name type="scientific">Virgibacillus kapii</name>
    <dbReference type="NCBI Taxonomy" id="1638645"/>
    <lineage>
        <taxon>Bacteria</taxon>
        <taxon>Bacillati</taxon>
        <taxon>Bacillota</taxon>
        <taxon>Bacilli</taxon>
        <taxon>Bacillales</taxon>
        <taxon>Bacillaceae</taxon>
        <taxon>Virgibacillus</taxon>
    </lineage>
</organism>
<dbReference type="PANTHER" id="PTHR30212:SF2">
    <property type="entry name" value="PROTEIN YIIM"/>
    <property type="match status" value="1"/>
</dbReference>
<dbReference type="InterPro" id="IPR052353">
    <property type="entry name" value="Benzoxazolinone_Detox_Enz"/>
</dbReference>
<evidence type="ECO:0000313" key="3">
    <source>
        <dbReference type="Proteomes" id="UP000634435"/>
    </source>
</evidence>
<gene>
    <name evidence="2" type="ORF">GCM10007111_27950</name>
</gene>
<dbReference type="Proteomes" id="UP000634435">
    <property type="component" value="Unassembled WGS sequence"/>
</dbReference>
<dbReference type="InterPro" id="IPR005302">
    <property type="entry name" value="MoCF_Sase_C"/>
</dbReference>
<dbReference type="SUPFAM" id="SSF50800">
    <property type="entry name" value="PK beta-barrel domain-like"/>
    <property type="match status" value="1"/>
</dbReference>
<comment type="caution">
    <text evidence="2">The sequence shown here is derived from an EMBL/GenBank/DDBJ whole genome shotgun (WGS) entry which is preliminary data.</text>
</comment>
<evidence type="ECO:0000313" key="2">
    <source>
        <dbReference type="EMBL" id="GGJ64518.1"/>
    </source>
</evidence>